<name>A0A6P4BP52_ARADU</name>
<gene>
    <name evidence="2" type="primary">LOC107466382</name>
</gene>
<evidence type="ECO:0000313" key="2">
    <source>
        <dbReference type="RefSeq" id="XP_015940843.1"/>
    </source>
</evidence>
<accession>A0A6P4BP52</accession>
<dbReference type="RefSeq" id="XP_015940843.1">
    <property type="nucleotide sequence ID" value="XM_016085357.1"/>
</dbReference>
<dbReference type="AlphaFoldDB" id="A0A6P4BP52"/>
<reference evidence="2" key="2">
    <citation type="submission" date="2025-08" db="UniProtKB">
        <authorList>
            <consortium name="RefSeq"/>
        </authorList>
    </citation>
    <scope>IDENTIFICATION</scope>
    <source>
        <tissue evidence="2">Whole plant</tissue>
    </source>
</reference>
<dbReference type="GeneID" id="107466382"/>
<keyword evidence="1" id="KW-1185">Reference proteome</keyword>
<protein>
    <submittedName>
        <fullName evidence="2">Uncharacterized protein LOC107466382</fullName>
    </submittedName>
</protein>
<proteinExistence type="predicted"/>
<evidence type="ECO:0000313" key="1">
    <source>
        <dbReference type="Proteomes" id="UP000515211"/>
    </source>
</evidence>
<dbReference type="Proteomes" id="UP000515211">
    <property type="component" value="Chromosome 9"/>
</dbReference>
<reference evidence="1" key="1">
    <citation type="journal article" date="2016" name="Nat. Genet.">
        <title>The genome sequences of Arachis duranensis and Arachis ipaensis, the diploid ancestors of cultivated peanut.</title>
        <authorList>
            <person name="Bertioli D.J."/>
            <person name="Cannon S.B."/>
            <person name="Froenicke L."/>
            <person name="Huang G."/>
            <person name="Farmer A.D."/>
            <person name="Cannon E.K."/>
            <person name="Liu X."/>
            <person name="Gao D."/>
            <person name="Clevenger J."/>
            <person name="Dash S."/>
            <person name="Ren L."/>
            <person name="Moretzsohn M.C."/>
            <person name="Shirasawa K."/>
            <person name="Huang W."/>
            <person name="Vidigal B."/>
            <person name="Abernathy B."/>
            <person name="Chu Y."/>
            <person name="Niederhuth C.E."/>
            <person name="Umale P."/>
            <person name="Araujo A.C."/>
            <person name="Kozik A."/>
            <person name="Kim K.D."/>
            <person name="Burow M.D."/>
            <person name="Varshney R.K."/>
            <person name="Wang X."/>
            <person name="Zhang X."/>
            <person name="Barkley N."/>
            <person name="Guimaraes P.M."/>
            <person name="Isobe S."/>
            <person name="Guo B."/>
            <person name="Liao B."/>
            <person name="Stalker H.T."/>
            <person name="Schmitz R.J."/>
            <person name="Scheffler B.E."/>
            <person name="Leal-Bertioli S.C."/>
            <person name="Xun X."/>
            <person name="Jackson S.A."/>
            <person name="Michelmore R."/>
            <person name="Ozias-Akins P."/>
        </authorList>
    </citation>
    <scope>NUCLEOTIDE SEQUENCE [LARGE SCALE GENOMIC DNA]</scope>
    <source>
        <strain evidence="1">cv. V14167</strain>
    </source>
</reference>
<sequence length="298" mass="33096">MKWVEKLFYRIPIFVLRDDVKYDSFVISSDKDLQVLFHCRLQFFEVRTPELLVKLVDVLSSFGDSNQNPQSSAHPACSSSMPVGASLVVPVIIPEAVLVASPSFAANLNRSGDAGVGATGQLGEVAIAMPSTPVMVPIFGEDGVPDGIEDALHDDDDDVESATVADDSDDDIPHTTPVDKEEIMLSVKTYSIRRGVEYKVLESDHRKYYGKWKEFGNDCTWLIRVSLRQHRADAAVSIKITMSGSVTVLRMNPVQFGGQVDESSAYFHRLFCTFLPYIKALCHCKPLVDDHEFTPHKK</sequence>
<dbReference type="KEGG" id="adu:107466382"/>
<organism evidence="1 2">
    <name type="scientific">Arachis duranensis</name>
    <name type="common">Wild peanut</name>
    <dbReference type="NCBI Taxonomy" id="130453"/>
    <lineage>
        <taxon>Eukaryota</taxon>
        <taxon>Viridiplantae</taxon>
        <taxon>Streptophyta</taxon>
        <taxon>Embryophyta</taxon>
        <taxon>Tracheophyta</taxon>
        <taxon>Spermatophyta</taxon>
        <taxon>Magnoliopsida</taxon>
        <taxon>eudicotyledons</taxon>
        <taxon>Gunneridae</taxon>
        <taxon>Pentapetalae</taxon>
        <taxon>rosids</taxon>
        <taxon>fabids</taxon>
        <taxon>Fabales</taxon>
        <taxon>Fabaceae</taxon>
        <taxon>Papilionoideae</taxon>
        <taxon>50 kb inversion clade</taxon>
        <taxon>dalbergioids sensu lato</taxon>
        <taxon>Dalbergieae</taxon>
        <taxon>Pterocarpus clade</taxon>
        <taxon>Arachis</taxon>
    </lineage>
</organism>